<keyword evidence="2" id="KW-0489">Methyltransferase</keyword>
<dbReference type="RefSeq" id="WP_394300454.1">
    <property type="nucleotide sequence ID" value="NZ_JBHMQT010000011.1"/>
</dbReference>
<comment type="caution">
    <text evidence="2">The sequence shown here is derived from an EMBL/GenBank/DDBJ whole genome shotgun (WGS) entry which is preliminary data.</text>
</comment>
<dbReference type="InterPro" id="IPR006764">
    <property type="entry name" value="SAM_dep_MeTrfase_SAV2177_type"/>
</dbReference>
<gene>
    <name evidence="2" type="ORF">ACFHYQ_07990</name>
</gene>
<reference evidence="2 3" key="1">
    <citation type="submission" date="2024-09" db="EMBL/GenBank/DDBJ databases">
        <authorList>
            <person name="Sun Q."/>
            <person name="Mori K."/>
        </authorList>
    </citation>
    <scope>NUCLEOTIDE SEQUENCE [LARGE SCALE GENOMIC DNA]</scope>
    <source>
        <strain evidence="2 3">TBRC 1851</strain>
    </source>
</reference>
<proteinExistence type="predicted"/>
<keyword evidence="2" id="KW-0808">Transferase</keyword>
<dbReference type="Proteomes" id="UP001589870">
    <property type="component" value="Unassembled WGS sequence"/>
</dbReference>
<dbReference type="InterPro" id="IPR029063">
    <property type="entry name" value="SAM-dependent_MTases_sf"/>
</dbReference>
<dbReference type="GO" id="GO:0032259">
    <property type="term" value="P:methylation"/>
    <property type="evidence" value="ECO:0007669"/>
    <property type="project" value="UniProtKB-KW"/>
</dbReference>
<dbReference type="EC" id="2.1.1.-" evidence="2"/>
<evidence type="ECO:0000256" key="1">
    <source>
        <dbReference type="SAM" id="MobiDB-lite"/>
    </source>
</evidence>
<sequence length="79" mass="8450">MPTQDNVHQVAQRANPASRVVSVDNDPVALVHARALLARDRAMCRAVDHSSRMERTTAGVSARSWRTASAPASRSVAAS</sequence>
<name>A0ABV6U1A3_9ACTN</name>
<organism evidence="2 3">
    <name type="scientific">Sphaerimonospora cavernae</name>
    <dbReference type="NCBI Taxonomy" id="1740611"/>
    <lineage>
        <taxon>Bacteria</taxon>
        <taxon>Bacillati</taxon>
        <taxon>Actinomycetota</taxon>
        <taxon>Actinomycetes</taxon>
        <taxon>Streptosporangiales</taxon>
        <taxon>Streptosporangiaceae</taxon>
        <taxon>Sphaerimonospora</taxon>
    </lineage>
</organism>
<evidence type="ECO:0000313" key="2">
    <source>
        <dbReference type="EMBL" id="MFC0862235.1"/>
    </source>
</evidence>
<accession>A0ABV6U1A3</accession>
<evidence type="ECO:0000313" key="3">
    <source>
        <dbReference type="Proteomes" id="UP001589870"/>
    </source>
</evidence>
<dbReference type="EMBL" id="JBHMQT010000011">
    <property type="protein sequence ID" value="MFC0862235.1"/>
    <property type="molecule type" value="Genomic_DNA"/>
</dbReference>
<feature type="region of interest" description="Disordered" evidence="1">
    <location>
        <begin position="47"/>
        <end position="79"/>
    </location>
</feature>
<protein>
    <submittedName>
        <fullName evidence="2">SAM-dependent methyltransferase</fullName>
        <ecNumber evidence="2">2.1.1.-</ecNumber>
    </submittedName>
</protein>
<feature type="compositionally biased region" description="Low complexity" evidence="1">
    <location>
        <begin position="68"/>
        <end position="79"/>
    </location>
</feature>
<dbReference type="Pfam" id="PF04672">
    <property type="entry name" value="Methyltransf_19"/>
    <property type="match status" value="1"/>
</dbReference>
<keyword evidence="3" id="KW-1185">Reference proteome</keyword>
<dbReference type="GO" id="GO:0008168">
    <property type="term" value="F:methyltransferase activity"/>
    <property type="evidence" value="ECO:0007669"/>
    <property type="project" value="UniProtKB-KW"/>
</dbReference>
<dbReference type="Gene3D" id="3.40.50.150">
    <property type="entry name" value="Vaccinia Virus protein VP39"/>
    <property type="match status" value="1"/>
</dbReference>